<keyword evidence="1" id="KW-0812">Transmembrane</keyword>
<name>A0A3S5Y3F7_RHOH1</name>
<feature type="transmembrane region" description="Helical" evidence="1">
    <location>
        <begin position="63"/>
        <end position="81"/>
    </location>
</feature>
<reference evidence="2" key="1">
    <citation type="journal article" date="2010" name="PLoS Genet.">
        <title>The genome of a pathogenic rhodococcus: cooptive virulence underpinned by key gene acquisitions.</title>
        <authorList>
            <person name="Letek M."/>
            <person name="Gonzalez P."/>
            <person name="Macarthur I."/>
            <person name="Rodriguez H."/>
            <person name="Freeman T.C."/>
            <person name="Valero-Rello A."/>
            <person name="Blanco M."/>
            <person name="Buckley T."/>
            <person name="Cherevach I."/>
            <person name="Fahey R."/>
            <person name="Hapeshi A."/>
            <person name="Holdstock J."/>
            <person name="Leadon D."/>
            <person name="Navas J."/>
            <person name="Ocampo A."/>
            <person name="Quail M.A."/>
            <person name="Sanders M."/>
            <person name="Scortti M.M."/>
            <person name="Prescott J.F."/>
            <person name="Fogarty U."/>
            <person name="Meijer W.G."/>
            <person name="Parkhill J."/>
            <person name="Bentley S.D."/>
            <person name="Vazquez-Boland J.A."/>
        </authorList>
    </citation>
    <scope>NUCLEOTIDE SEQUENCE [LARGE SCALE GENOMIC DNA]</scope>
    <source>
        <strain evidence="2 3">103S</strain>
    </source>
</reference>
<proteinExistence type="predicted"/>
<evidence type="ECO:0000256" key="1">
    <source>
        <dbReference type="SAM" id="Phobius"/>
    </source>
</evidence>
<sequence>MELRANGSVSRPMTGAVRPNILHDLEIGRSTSVETALWWVALLIVVAAVPAVATVVLMGSVTLALTIALVAVGGVGLAALMI</sequence>
<dbReference type="Proteomes" id="UP001154400">
    <property type="component" value="Chromosome"/>
</dbReference>
<keyword evidence="1" id="KW-0472">Membrane</keyword>
<accession>A0A3S5Y3F7</accession>
<keyword evidence="1" id="KW-1133">Transmembrane helix</keyword>
<evidence type="ECO:0000313" key="2">
    <source>
        <dbReference type="EMBL" id="CBH47053.1"/>
    </source>
</evidence>
<dbReference type="AlphaFoldDB" id="A0A3S5Y3F7"/>
<evidence type="ECO:0000313" key="3">
    <source>
        <dbReference type="Proteomes" id="UP000006892"/>
    </source>
</evidence>
<protein>
    <submittedName>
        <fullName evidence="2">Integral membrane protein</fullName>
    </submittedName>
</protein>
<organism evidence="2">
    <name type="scientific">Rhodococcus hoagii (strain 103S)</name>
    <name type="common">Rhodococcus equi</name>
    <dbReference type="NCBI Taxonomy" id="685727"/>
    <lineage>
        <taxon>Bacteria</taxon>
        <taxon>Bacillati</taxon>
        <taxon>Actinomycetota</taxon>
        <taxon>Actinomycetes</taxon>
        <taxon>Mycobacteriales</taxon>
        <taxon>Nocardiaceae</taxon>
        <taxon>Prescottella</taxon>
    </lineage>
</organism>
<gene>
    <name evidence="2" type="ordered locus">REQ_09450</name>
</gene>
<dbReference type="KEGG" id="req:REQ_09450"/>
<feature type="transmembrane region" description="Helical" evidence="1">
    <location>
        <begin position="36"/>
        <end position="57"/>
    </location>
</feature>
<dbReference type="EMBL" id="FN563149">
    <property type="protein sequence ID" value="CBH47053.1"/>
    <property type="molecule type" value="Genomic_DNA"/>
</dbReference>